<dbReference type="Proteomes" id="UP000054047">
    <property type="component" value="Unassembled WGS sequence"/>
</dbReference>
<sequence>MKKNTIHSLCCTKDIVVVTVQYRIGYLGFFSTGDEECPGNLALWDQFLALKWVKENISRFDGDPENITVMGHSSGACCVDLLSISPYSRVNAELFKNVGNS</sequence>
<feature type="domain" description="Carboxylesterase type B" evidence="1">
    <location>
        <begin position="8"/>
        <end position="96"/>
    </location>
</feature>
<name>A0A0C2H6S9_9BILA</name>
<reference evidence="2 3" key="1">
    <citation type="submission" date="2013-12" db="EMBL/GenBank/DDBJ databases">
        <title>Draft genome of the parsitic nematode Ancylostoma duodenale.</title>
        <authorList>
            <person name="Mitreva M."/>
        </authorList>
    </citation>
    <scope>NUCLEOTIDE SEQUENCE [LARGE SCALE GENOMIC DNA]</scope>
    <source>
        <strain evidence="2 3">Zhejiang</strain>
    </source>
</reference>
<organism evidence="2 3">
    <name type="scientific">Ancylostoma duodenale</name>
    <dbReference type="NCBI Taxonomy" id="51022"/>
    <lineage>
        <taxon>Eukaryota</taxon>
        <taxon>Metazoa</taxon>
        <taxon>Ecdysozoa</taxon>
        <taxon>Nematoda</taxon>
        <taxon>Chromadorea</taxon>
        <taxon>Rhabditida</taxon>
        <taxon>Rhabditina</taxon>
        <taxon>Rhabditomorpha</taxon>
        <taxon>Strongyloidea</taxon>
        <taxon>Ancylostomatidae</taxon>
        <taxon>Ancylostomatinae</taxon>
        <taxon>Ancylostoma</taxon>
    </lineage>
</organism>
<dbReference type="PANTHER" id="PTHR44590:SF3">
    <property type="entry name" value="CARBOXYLESTERASE TYPE B DOMAIN-CONTAINING PROTEIN"/>
    <property type="match status" value="1"/>
</dbReference>
<evidence type="ECO:0000313" key="3">
    <source>
        <dbReference type="Proteomes" id="UP000054047"/>
    </source>
</evidence>
<protein>
    <recommendedName>
        <fullName evidence="1">Carboxylesterase type B domain-containing protein</fullName>
    </recommendedName>
</protein>
<dbReference type="PANTHER" id="PTHR44590">
    <property type="entry name" value="CARBOXYLIC ESTER HYDROLASE-RELATED"/>
    <property type="match status" value="1"/>
</dbReference>
<dbReference type="SUPFAM" id="SSF53474">
    <property type="entry name" value="alpha/beta-Hydrolases"/>
    <property type="match status" value="1"/>
</dbReference>
<dbReference type="InterPro" id="IPR002018">
    <property type="entry name" value="CarbesteraseB"/>
</dbReference>
<proteinExistence type="predicted"/>
<accession>A0A0C2H6S9</accession>
<evidence type="ECO:0000259" key="1">
    <source>
        <dbReference type="Pfam" id="PF00135"/>
    </source>
</evidence>
<evidence type="ECO:0000313" key="2">
    <source>
        <dbReference type="EMBL" id="KIH65156.1"/>
    </source>
</evidence>
<dbReference type="Pfam" id="PF00135">
    <property type="entry name" value="COesterase"/>
    <property type="match status" value="1"/>
</dbReference>
<dbReference type="AlphaFoldDB" id="A0A0C2H6S9"/>
<keyword evidence="3" id="KW-1185">Reference proteome</keyword>
<dbReference type="EMBL" id="KN727678">
    <property type="protein sequence ID" value="KIH65156.1"/>
    <property type="molecule type" value="Genomic_DNA"/>
</dbReference>
<gene>
    <name evidence="2" type="ORF">ANCDUO_04524</name>
</gene>
<dbReference type="OrthoDB" id="19653at2759"/>
<dbReference type="InterPro" id="IPR029058">
    <property type="entry name" value="AB_hydrolase_fold"/>
</dbReference>
<dbReference type="Gene3D" id="3.40.50.1820">
    <property type="entry name" value="alpha/beta hydrolase"/>
    <property type="match status" value="1"/>
</dbReference>